<sequence length="91" mass="10491">MKNSDEQNARMESERALQQVIFAIMADNMELFKQFQDNPSFKKWLSDLVFNMTYEPQGKKQGAKKTINYSDYQAPASKVAEETAPYGTDKK</sequence>
<name>A0A6N3GP76_FLAPL</name>
<accession>A0A6N3GP76</accession>
<protein>
    <submittedName>
        <fullName evidence="1">Uncharacterized protein</fullName>
    </submittedName>
</protein>
<reference evidence="1" key="1">
    <citation type="submission" date="2019-11" db="EMBL/GenBank/DDBJ databases">
        <authorList>
            <person name="Feng L."/>
        </authorList>
    </citation>
    <scope>NUCLEOTIDE SEQUENCE</scope>
    <source>
        <strain evidence="1">FplautiiLFYP42</strain>
    </source>
</reference>
<proteinExistence type="predicted"/>
<dbReference type="AlphaFoldDB" id="A0A6N3GP76"/>
<evidence type="ECO:0000313" key="1">
    <source>
        <dbReference type="EMBL" id="VYU66717.1"/>
    </source>
</evidence>
<dbReference type="EMBL" id="CACRUB010000050">
    <property type="protein sequence ID" value="VYU66717.1"/>
    <property type="molecule type" value="Genomic_DNA"/>
</dbReference>
<gene>
    <name evidence="1" type="ORF">FPLFYP42_03306</name>
</gene>
<organism evidence="1">
    <name type="scientific">Flavonifractor plautii</name>
    <name type="common">Fusobacterium plautii</name>
    <dbReference type="NCBI Taxonomy" id="292800"/>
    <lineage>
        <taxon>Bacteria</taxon>
        <taxon>Bacillati</taxon>
        <taxon>Bacillota</taxon>
        <taxon>Clostridia</taxon>
        <taxon>Eubacteriales</taxon>
        <taxon>Oscillospiraceae</taxon>
        <taxon>Flavonifractor</taxon>
    </lineage>
</organism>